<dbReference type="InParanoid" id="A0A317ZMM8"/>
<sequence>MTKKNLHRQNIVACVWDFDKTLIPGYMQAPIFKAFGIDEEHFWKEVNALPDIYAKRGTRVSHDTIYLNHLLSYVKNGCLKGLTNQRLRELGRELVFYPGLPALFEQLQELVRSRPEYVKHNISLEHYIISTGLAEMIRGSTIAPYVEDIFGCEFIEAPLPPNYSSQNELPLQVDFEISQIGTIVDNTIKTRYIFEINKGGNKNPNIDVNASMDRVDRRIPIDRMIYTADGPSDVPVFSVVKGNGGKTYAVFNPDSEAEFAQNDALLHAGRIHSYGPADYTEKSTTSKWLRMHVRRICDAIVEECETDLSKKISRAPRHLHDEDEANEAASNAADPQKELFGSERDS</sequence>
<dbReference type="SUPFAM" id="SSF56784">
    <property type="entry name" value="HAD-like"/>
    <property type="match status" value="1"/>
</dbReference>
<dbReference type="EMBL" id="QHJQ01000001">
    <property type="protein sequence ID" value="PXA05493.1"/>
    <property type="molecule type" value="Genomic_DNA"/>
</dbReference>
<protein>
    <submittedName>
        <fullName evidence="2">Haloacid dehalogenase-like hydrolase</fullName>
    </submittedName>
</protein>
<evidence type="ECO:0000313" key="3">
    <source>
        <dbReference type="Proteomes" id="UP000247099"/>
    </source>
</evidence>
<organism evidence="2 3">
    <name type="scientific">Coraliomargarita sinensis</name>
    <dbReference type="NCBI Taxonomy" id="2174842"/>
    <lineage>
        <taxon>Bacteria</taxon>
        <taxon>Pseudomonadati</taxon>
        <taxon>Verrucomicrobiota</taxon>
        <taxon>Opitutia</taxon>
        <taxon>Puniceicoccales</taxon>
        <taxon>Coraliomargaritaceae</taxon>
        <taxon>Coraliomargarita</taxon>
    </lineage>
</organism>
<evidence type="ECO:0000313" key="2">
    <source>
        <dbReference type="EMBL" id="PXA05493.1"/>
    </source>
</evidence>
<keyword evidence="3" id="KW-1185">Reference proteome</keyword>
<dbReference type="OrthoDB" id="9785423at2"/>
<feature type="compositionally biased region" description="Basic and acidic residues" evidence="1">
    <location>
        <begin position="335"/>
        <end position="346"/>
    </location>
</feature>
<dbReference type="RefSeq" id="WP_110129572.1">
    <property type="nucleotide sequence ID" value="NZ_QHJQ01000001.1"/>
</dbReference>
<gene>
    <name evidence="2" type="ORF">DDZ13_01080</name>
</gene>
<feature type="region of interest" description="Disordered" evidence="1">
    <location>
        <begin position="311"/>
        <end position="346"/>
    </location>
</feature>
<dbReference type="AlphaFoldDB" id="A0A317ZMM8"/>
<dbReference type="Proteomes" id="UP000247099">
    <property type="component" value="Unassembled WGS sequence"/>
</dbReference>
<dbReference type="InterPro" id="IPR023214">
    <property type="entry name" value="HAD_sf"/>
</dbReference>
<evidence type="ECO:0000256" key="1">
    <source>
        <dbReference type="SAM" id="MobiDB-lite"/>
    </source>
</evidence>
<comment type="caution">
    <text evidence="2">The sequence shown here is derived from an EMBL/GenBank/DDBJ whole genome shotgun (WGS) entry which is preliminary data.</text>
</comment>
<dbReference type="InterPro" id="IPR036412">
    <property type="entry name" value="HAD-like_sf"/>
</dbReference>
<proteinExistence type="predicted"/>
<dbReference type="Gene3D" id="3.40.50.1000">
    <property type="entry name" value="HAD superfamily/HAD-like"/>
    <property type="match status" value="1"/>
</dbReference>
<name>A0A317ZMM8_9BACT</name>
<dbReference type="GO" id="GO:0016787">
    <property type="term" value="F:hydrolase activity"/>
    <property type="evidence" value="ECO:0007669"/>
    <property type="project" value="UniProtKB-KW"/>
</dbReference>
<reference evidence="2 3" key="1">
    <citation type="submission" date="2018-05" db="EMBL/GenBank/DDBJ databases">
        <title>Coraliomargarita sinensis sp. nov., isolated from a marine solar saltern.</title>
        <authorList>
            <person name="Zhou L.Y."/>
        </authorList>
    </citation>
    <scope>NUCLEOTIDE SEQUENCE [LARGE SCALE GENOMIC DNA]</scope>
    <source>
        <strain evidence="2 3">WN38</strain>
    </source>
</reference>
<accession>A0A317ZMM8</accession>
<keyword evidence="2" id="KW-0378">Hydrolase</keyword>